<dbReference type="Proteomes" id="UP000001627">
    <property type="component" value="Chromosome"/>
</dbReference>
<evidence type="ECO:0000313" key="1">
    <source>
        <dbReference type="EMBL" id="ACT69742.1"/>
    </source>
</evidence>
<dbReference type="HOGENOM" id="CLU_3236620_0_0_5"/>
<protein>
    <submittedName>
        <fullName evidence="1">Uncharacterized protein</fullName>
    </submittedName>
</protein>
<proteinExistence type="predicted"/>
<dbReference type="KEGG" id="nri:NRI_0776"/>
<dbReference type="EMBL" id="CP001431">
    <property type="protein sequence ID" value="ACT69742.1"/>
    <property type="molecule type" value="Genomic_DNA"/>
</dbReference>
<organism evidence="1 2">
    <name type="scientific">Neorickettsia risticii (strain Illinois)</name>
    <dbReference type="NCBI Taxonomy" id="434131"/>
    <lineage>
        <taxon>Bacteria</taxon>
        <taxon>Pseudomonadati</taxon>
        <taxon>Pseudomonadota</taxon>
        <taxon>Alphaproteobacteria</taxon>
        <taxon>Rickettsiales</taxon>
        <taxon>Anaplasmataceae</taxon>
        <taxon>Neorickettsia</taxon>
    </lineage>
</organism>
<evidence type="ECO:0000313" key="2">
    <source>
        <dbReference type="Proteomes" id="UP000001627"/>
    </source>
</evidence>
<reference evidence="1 2" key="1">
    <citation type="journal article" date="2009" name="Nucleic Acids Res.">
        <title>Analysis of complete genome sequence of Neorickettsia risticii: causative agent of Potomac horse fever.</title>
        <authorList>
            <person name="Lin M."/>
            <person name="Zhang C."/>
            <person name="Gibson K."/>
            <person name="Rikihisa Y."/>
        </authorList>
    </citation>
    <scope>NUCLEOTIDE SEQUENCE [LARGE SCALE GENOMIC DNA]</scope>
    <source>
        <strain evidence="1 2">Illinois</strain>
    </source>
</reference>
<keyword evidence="2" id="KW-1185">Reference proteome</keyword>
<sequence length="43" mass="5038">MNQFFLGIPDFMVFVLSHSRFLGGAVRMRTRSQWLRHVLICLG</sequence>
<name>C6V5T0_NEORI</name>
<accession>C6V5T0</accession>
<gene>
    <name evidence="1" type="ordered locus">NRI_0776</name>
</gene>
<dbReference type="AlphaFoldDB" id="C6V5T0"/>